<organism evidence="1 2">
    <name type="scientific">Paenibacillus barengoltzii G22</name>
    <dbReference type="NCBI Taxonomy" id="1235795"/>
    <lineage>
        <taxon>Bacteria</taxon>
        <taxon>Bacillati</taxon>
        <taxon>Bacillota</taxon>
        <taxon>Bacilli</taxon>
        <taxon>Bacillales</taxon>
        <taxon>Paenibacillaceae</taxon>
        <taxon>Paenibacillus</taxon>
    </lineage>
</organism>
<dbReference type="HOGENOM" id="CLU_192240_0_0_9"/>
<protein>
    <submittedName>
        <fullName evidence="1">Uncharacterized protein</fullName>
    </submittedName>
</protein>
<dbReference type="EMBL" id="ASSZ01000013">
    <property type="protein sequence ID" value="EOS57060.1"/>
    <property type="molecule type" value="Genomic_DNA"/>
</dbReference>
<dbReference type="OrthoDB" id="7950977at2"/>
<name>R9LEA1_9BACL</name>
<sequence length="64" mass="7032">MAEAHFLSRLSAPARRALEANGVTTLEKLAELSEQEVLRFHGMGPASLPKLREALRAQGLTFRS</sequence>
<dbReference type="PATRIC" id="fig|1235795.3.peg.1342"/>
<accession>R9LEA1</accession>
<dbReference type="AlphaFoldDB" id="R9LEA1"/>
<reference evidence="1 2" key="1">
    <citation type="submission" date="2013-04" db="EMBL/GenBank/DDBJ databases">
        <title>The Genome Sequence of Paenibacillus barengoltzii G22.</title>
        <authorList>
            <consortium name="The Broad Institute Genomics Platform"/>
            <consortium name="The Broad Institute Genome Sequencing Center for Infectious Disease"/>
            <person name="Earl A."/>
            <person name="Xavier R."/>
            <person name="Elson C."/>
            <person name="Duck W."/>
            <person name="Walker B."/>
            <person name="Young S."/>
            <person name="Zeng Q."/>
            <person name="Gargeya S."/>
            <person name="Fitzgerald M."/>
            <person name="Haas B."/>
            <person name="Abouelleil A."/>
            <person name="Allen A.W."/>
            <person name="Alvarado L."/>
            <person name="Arachchi H.M."/>
            <person name="Berlin A.M."/>
            <person name="Chapman S.B."/>
            <person name="Gainer-Dewar J."/>
            <person name="Goldberg J."/>
            <person name="Griggs A."/>
            <person name="Gujja S."/>
            <person name="Hansen M."/>
            <person name="Howarth C."/>
            <person name="Imamovic A."/>
            <person name="Ireland A."/>
            <person name="Larimer J."/>
            <person name="McCowan C."/>
            <person name="Murphy C."/>
            <person name="Pearson M."/>
            <person name="Poon T.W."/>
            <person name="Priest M."/>
            <person name="Roberts A."/>
            <person name="Saif S."/>
            <person name="Shea T."/>
            <person name="Sisk P."/>
            <person name="Sykes S."/>
            <person name="Wortman J."/>
            <person name="Nusbaum C."/>
            <person name="Birren B."/>
        </authorList>
    </citation>
    <scope>NUCLEOTIDE SEQUENCE [LARGE SCALE GENOMIC DNA]</scope>
    <source>
        <strain evidence="1 2">G22</strain>
    </source>
</reference>
<comment type="caution">
    <text evidence="1">The sequence shown here is derived from an EMBL/GenBank/DDBJ whole genome shotgun (WGS) entry which is preliminary data.</text>
</comment>
<evidence type="ECO:0000313" key="2">
    <source>
        <dbReference type="Proteomes" id="UP000019598"/>
    </source>
</evidence>
<dbReference type="SUPFAM" id="SSF47789">
    <property type="entry name" value="C-terminal domain of RNA polymerase alpha subunit"/>
    <property type="match status" value="1"/>
</dbReference>
<dbReference type="Proteomes" id="UP000019598">
    <property type="component" value="Unassembled WGS sequence"/>
</dbReference>
<gene>
    <name evidence="1" type="ORF">C812_01380</name>
</gene>
<dbReference type="STRING" id="1235795.C812_01380"/>
<dbReference type="Gene3D" id="1.10.150.20">
    <property type="entry name" value="5' to 3' exonuclease, C-terminal subdomain"/>
    <property type="match status" value="1"/>
</dbReference>
<proteinExistence type="predicted"/>
<evidence type="ECO:0000313" key="1">
    <source>
        <dbReference type="EMBL" id="EOS57060.1"/>
    </source>
</evidence>